<dbReference type="EMBL" id="JACJQT010000018">
    <property type="protein sequence ID" value="MBD2278426.1"/>
    <property type="molecule type" value="Genomic_DNA"/>
</dbReference>
<dbReference type="Proteomes" id="UP000606721">
    <property type="component" value="Unassembled WGS sequence"/>
</dbReference>
<evidence type="ECO:0000313" key="1">
    <source>
        <dbReference type="EMBL" id="MBD2278426.1"/>
    </source>
</evidence>
<name>A0ABR8BVH0_APHFL</name>
<proteinExistence type="predicted"/>
<sequence length="48" mass="5725">MRIISEKIGLWDMGYNERSLNWKDNGKSQKPINATYNLWALRLKLQDD</sequence>
<dbReference type="RefSeq" id="WP_168636116.1">
    <property type="nucleotide sequence ID" value="NZ_JACJQT010000018.1"/>
</dbReference>
<keyword evidence="2" id="KW-1185">Reference proteome</keyword>
<accession>A0ABR8BVH0</accession>
<protein>
    <submittedName>
        <fullName evidence="1">Uncharacterized protein</fullName>
    </submittedName>
</protein>
<reference evidence="1 2" key="1">
    <citation type="journal article" date="2020" name="ISME J.">
        <title>Comparative genomics reveals insights into cyanobacterial evolution and habitat adaptation.</title>
        <authorList>
            <person name="Chen M.Y."/>
            <person name="Teng W.K."/>
            <person name="Zhao L."/>
            <person name="Hu C.X."/>
            <person name="Zhou Y.K."/>
            <person name="Han B.P."/>
            <person name="Song L.R."/>
            <person name="Shu W.S."/>
        </authorList>
    </citation>
    <scope>NUCLEOTIDE SEQUENCE [LARGE SCALE GENOMIC DNA]</scope>
    <source>
        <strain evidence="1 2">FACHB-1040</strain>
    </source>
</reference>
<evidence type="ECO:0000313" key="2">
    <source>
        <dbReference type="Proteomes" id="UP000606721"/>
    </source>
</evidence>
<organism evidence="1 2">
    <name type="scientific">Aphanizomenon flos-aquae FACHB-1040</name>
    <dbReference type="NCBI Taxonomy" id="2692887"/>
    <lineage>
        <taxon>Bacteria</taxon>
        <taxon>Bacillati</taxon>
        <taxon>Cyanobacteriota</taxon>
        <taxon>Cyanophyceae</taxon>
        <taxon>Nostocales</taxon>
        <taxon>Aphanizomenonaceae</taxon>
        <taxon>Aphanizomenon</taxon>
    </lineage>
</organism>
<gene>
    <name evidence="1" type="ORF">H6F99_08965</name>
</gene>
<comment type="caution">
    <text evidence="1">The sequence shown here is derived from an EMBL/GenBank/DDBJ whole genome shotgun (WGS) entry which is preliminary data.</text>
</comment>